<organism evidence="5 6">
    <name type="scientific">Gluconobacter wancherniae NBRC 103581</name>
    <dbReference type="NCBI Taxonomy" id="656744"/>
    <lineage>
        <taxon>Bacteria</taxon>
        <taxon>Pseudomonadati</taxon>
        <taxon>Pseudomonadota</taxon>
        <taxon>Alphaproteobacteria</taxon>
        <taxon>Acetobacterales</taxon>
        <taxon>Acetobacteraceae</taxon>
        <taxon>Gluconobacter</taxon>
    </lineage>
</organism>
<accession>A0A511B2V4</accession>
<dbReference type="PANTHER" id="PTHR30363:SF46">
    <property type="entry name" value="LYSR FAMILY TRANSCRIPTIONAL REGULATOR"/>
    <property type="match status" value="1"/>
</dbReference>
<keyword evidence="6" id="KW-1185">Reference proteome</keyword>
<keyword evidence="2" id="KW-0238">DNA-binding</keyword>
<dbReference type="PRINTS" id="PR00037">
    <property type="entry name" value="HTHLACR"/>
</dbReference>
<evidence type="ECO:0000259" key="4">
    <source>
        <dbReference type="PROSITE" id="PS51000"/>
    </source>
</evidence>
<proteinExistence type="predicted"/>
<evidence type="ECO:0000313" key="6">
    <source>
        <dbReference type="Proteomes" id="UP000321230"/>
    </source>
</evidence>
<dbReference type="SUPFAM" id="SSF100950">
    <property type="entry name" value="NagB/RpiA/CoA transferase-like"/>
    <property type="match status" value="1"/>
</dbReference>
<dbReference type="OrthoDB" id="5685843at2"/>
<dbReference type="InterPro" id="IPR014036">
    <property type="entry name" value="DeoR-like_C"/>
</dbReference>
<dbReference type="Gene3D" id="1.10.10.10">
    <property type="entry name" value="Winged helix-like DNA-binding domain superfamily/Winged helix DNA-binding domain"/>
    <property type="match status" value="1"/>
</dbReference>
<evidence type="ECO:0000256" key="2">
    <source>
        <dbReference type="ARBA" id="ARBA00023125"/>
    </source>
</evidence>
<dbReference type="InterPro" id="IPR001034">
    <property type="entry name" value="DeoR_HTH"/>
</dbReference>
<gene>
    <name evidence="5" type="ORF">GWA01_16010</name>
</gene>
<dbReference type="SUPFAM" id="SSF46785">
    <property type="entry name" value="Winged helix' DNA-binding domain"/>
    <property type="match status" value="1"/>
</dbReference>
<dbReference type="InterPro" id="IPR037171">
    <property type="entry name" value="NagB/RpiA_transferase-like"/>
</dbReference>
<reference evidence="5 6" key="1">
    <citation type="submission" date="2019-07" db="EMBL/GenBank/DDBJ databases">
        <title>Whole genome shotgun sequence of Gluconobacter wancherniae NBRC 103581.</title>
        <authorList>
            <person name="Hosoyama A."/>
            <person name="Uohara A."/>
            <person name="Ohji S."/>
            <person name="Ichikawa N."/>
        </authorList>
    </citation>
    <scope>NUCLEOTIDE SEQUENCE [LARGE SCALE GENOMIC DNA]</scope>
    <source>
        <strain evidence="5 6">NBRC 103581</strain>
    </source>
</reference>
<dbReference type="RefSeq" id="WP_146796054.1">
    <property type="nucleotide sequence ID" value="NZ_BARC01000003.1"/>
</dbReference>
<dbReference type="GO" id="GO:0003677">
    <property type="term" value="F:DNA binding"/>
    <property type="evidence" value="ECO:0007669"/>
    <property type="project" value="UniProtKB-KW"/>
</dbReference>
<dbReference type="GO" id="GO:0003700">
    <property type="term" value="F:DNA-binding transcription factor activity"/>
    <property type="evidence" value="ECO:0007669"/>
    <property type="project" value="InterPro"/>
</dbReference>
<dbReference type="InterPro" id="IPR018356">
    <property type="entry name" value="Tscrpt_reg_HTH_DeoR_CS"/>
</dbReference>
<protein>
    <submittedName>
        <fullName evidence="5">DeoR family transcriptional regulator</fullName>
    </submittedName>
</protein>
<dbReference type="Pfam" id="PF08220">
    <property type="entry name" value="HTH_DeoR"/>
    <property type="match status" value="1"/>
</dbReference>
<dbReference type="InterPro" id="IPR050313">
    <property type="entry name" value="Carb_Metab_HTH_regulators"/>
</dbReference>
<dbReference type="SMART" id="SM01134">
    <property type="entry name" value="DeoRC"/>
    <property type="match status" value="1"/>
</dbReference>
<dbReference type="PANTHER" id="PTHR30363">
    <property type="entry name" value="HTH-TYPE TRANSCRIPTIONAL REGULATOR SRLR-RELATED"/>
    <property type="match status" value="1"/>
</dbReference>
<dbReference type="Pfam" id="PF00455">
    <property type="entry name" value="DeoRC"/>
    <property type="match status" value="1"/>
</dbReference>
<dbReference type="PROSITE" id="PS00894">
    <property type="entry name" value="HTH_DEOR_1"/>
    <property type="match status" value="1"/>
</dbReference>
<name>A0A511B2V4_9PROT</name>
<evidence type="ECO:0000256" key="3">
    <source>
        <dbReference type="ARBA" id="ARBA00023163"/>
    </source>
</evidence>
<dbReference type="EMBL" id="BJUZ01000002">
    <property type="protein sequence ID" value="GEK93831.1"/>
    <property type="molecule type" value="Genomic_DNA"/>
</dbReference>
<evidence type="ECO:0000256" key="1">
    <source>
        <dbReference type="ARBA" id="ARBA00023015"/>
    </source>
</evidence>
<dbReference type="InterPro" id="IPR036390">
    <property type="entry name" value="WH_DNA-bd_sf"/>
</dbReference>
<comment type="caution">
    <text evidence="5">The sequence shown here is derived from an EMBL/GenBank/DDBJ whole genome shotgun (WGS) entry which is preliminary data.</text>
</comment>
<dbReference type="PROSITE" id="PS51000">
    <property type="entry name" value="HTH_DEOR_2"/>
    <property type="match status" value="1"/>
</dbReference>
<dbReference type="Proteomes" id="UP000321230">
    <property type="component" value="Unassembled WGS sequence"/>
</dbReference>
<keyword evidence="3" id="KW-0804">Transcription</keyword>
<feature type="domain" description="HTH deoR-type" evidence="4">
    <location>
        <begin position="2"/>
        <end position="57"/>
    </location>
</feature>
<keyword evidence="1" id="KW-0805">Transcription regulation</keyword>
<dbReference type="AlphaFoldDB" id="A0A511B2V4"/>
<evidence type="ECO:0000313" key="5">
    <source>
        <dbReference type="EMBL" id="GEK93831.1"/>
    </source>
</evidence>
<sequence length="253" mass="28150">MVADRLTQIRRYLYLNGMTGVHELAEKIDASLATVRRDLQRLEDEGIIVRTHGGAAIAESKDREIAFETREKLNIENKRAIAQAAFPHLKKGSAVFFDSGTSVLQFARLLRLDPMPLKVFSNNILIAEMLSGVSGIDMTLLGGKVRHTQRSIVGWLAEQVIGGLWFDQAYLGAHAVQSDDSIATPDGEEASLNAAIMRRTDECHLLADHTKFDRHSTYRVGGLNQLSHIFTDTKLDPARLRALRERGHKIIVA</sequence>
<dbReference type="InterPro" id="IPR036388">
    <property type="entry name" value="WH-like_DNA-bd_sf"/>
</dbReference>
<dbReference type="SMART" id="SM00420">
    <property type="entry name" value="HTH_DEOR"/>
    <property type="match status" value="1"/>
</dbReference>